<name>A0A8H6VMT1_9PEZI</name>
<dbReference type="CDD" id="cd18070">
    <property type="entry name" value="DEXQc_SHPRH"/>
    <property type="match status" value="1"/>
</dbReference>
<feature type="compositionally biased region" description="Polar residues" evidence="8">
    <location>
        <begin position="1263"/>
        <end position="1273"/>
    </location>
</feature>
<evidence type="ECO:0000256" key="7">
    <source>
        <dbReference type="PROSITE-ProRule" id="PRU00175"/>
    </source>
</evidence>
<dbReference type="GO" id="GO:0004386">
    <property type="term" value="F:helicase activity"/>
    <property type="evidence" value="ECO:0007669"/>
    <property type="project" value="UniProtKB-KW"/>
</dbReference>
<dbReference type="InterPro" id="IPR017907">
    <property type="entry name" value="Znf_RING_CS"/>
</dbReference>
<protein>
    <submittedName>
        <fullName evidence="12">Putative ATP-dependent helicase</fullName>
    </submittedName>
</protein>
<evidence type="ECO:0000313" key="13">
    <source>
        <dbReference type="Proteomes" id="UP000660729"/>
    </source>
</evidence>
<keyword evidence="2" id="KW-0547">Nucleotide-binding</keyword>
<evidence type="ECO:0000256" key="1">
    <source>
        <dbReference type="ARBA" id="ARBA00022723"/>
    </source>
</evidence>
<dbReference type="Pfam" id="PF00176">
    <property type="entry name" value="SNF2-rel_dom"/>
    <property type="match status" value="1"/>
</dbReference>
<dbReference type="SUPFAM" id="SSF57850">
    <property type="entry name" value="RING/U-box"/>
    <property type="match status" value="1"/>
</dbReference>
<dbReference type="GO" id="GO:0006974">
    <property type="term" value="P:DNA damage response"/>
    <property type="evidence" value="ECO:0007669"/>
    <property type="project" value="TreeGrafter"/>
</dbReference>
<dbReference type="SUPFAM" id="SSF52540">
    <property type="entry name" value="P-loop containing nucleoside triphosphate hydrolases"/>
    <property type="match status" value="2"/>
</dbReference>
<organism evidence="12 13">
    <name type="scientific">Pseudocercospora fuligena</name>
    <dbReference type="NCBI Taxonomy" id="685502"/>
    <lineage>
        <taxon>Eukaryota</taxon>
        <taxon>Fungi</taxon>
        <taxon>Dikarya</taxon>
        <taxon>Ascomycota</taxon>
        <taxon>Pezizomycotina</taxon>
        <taxon>Dothideomycetes</taxon>
        <taxon>Dothideomycetidae</taxon>
        <taxon>Mycosphaerellales</taxon>
        <taxon>Mycosphaerellaceae</taxon>
        <taxon>Pseudocercospora</taxon>
    </lineage>
</organism>
<keyword evidence="3 7" id="KW-0863">Zinc-finger</keyword>
<dbReference type="InterPro" id="IPR014001">
    <property type="entry name" value="Helicase_ATP-bd"/>
</dbReference>
<keyword evidence="13" id="KW-1185">Reference proteome</keyword>
<dbReference type="SMART" id="SM00487">
    <property type="entry name" value="DEXDc"/>
    <property type="match status" value="1"/>
</dbReference>
<dbReference type="SMART" id="SM00184">
    <property type="entry name" value="RING"/>
    <property type="match status" value="1"/>
</dbReference>
<evidence type="ECO:0000313" key="12">
    <source>
        <dbReference type="EMBL" id="KAF7196047.1"/>
    </source>
</evidence>
<keyword evidence="1" id="KW-0479">Metal-binding</keyword>
<dbReference type="Gene3D" id="3.40.50.10810">
    <property type="entry name" value="Tandem AAA-ATPase domain"/>
    <property type="match status" value="1"/>
</dbReference>
<dbReference type="Pfam" id="PF00271">
    <property type="entry name" value="Helicase_C"/>
    <property type="match status" value="1"/>
</dbReference>
<dbReference type="GO" id="GO:0005634">
    <property type="term" value="C:nucleus"/>
    <property type="evidence" value="ECO:0007669"/>
    <property type="project" value="TreeGrafter"/>
</dbReference>
<dbReference type="FunFam" id="3.40.50.10810:FF:000059">
    <property type="entry name" value="SNF2 family helicase/ATPase, putative"/>
    <property type="match status" value="1"/>
</dbReference>
<dbReference type="PROSITE" id="PS50089">
    <property type="entry name" value="ZF_RING_2"/>
    <property type="match status" value="1"/>
</dbReference>
<dbReference type="GO" id="GO:0005524">
    <property type="term" value="F:ATP binding"/>
    <property type="evidence" value="ECO:0007669"/>
    <property type="project" value="InterPro"/>
</dbReference>
<dbReference type="PANTHER" id="PTHR45865">
    <property type="entry name" value="E3 UBIQUITIN-PROTEIN LIGASE SHPRH FAMILY MEMBER"/>
    <property type="match status" value="1"/>
</dbReference>
<evidence type="ECO:0000256" key="5">
    <source>
        <dbReference type="ARBA" id="ARBA00022833"/>
    </source>
</evidence>
<dbReference type="InterPro" id="IPR027417">
    <property type="entry name" value="P-loop_NTPase"/>
</dbReference>
<keyword evidence="4" id="KW-0378">Hydrolase</keyword>
<reference evidence="12" key="1">
    <citation type="submission" date="2020-04" db="EMBL/GenBank/DDBJ databases">
        <title>Draft genome resource of the tomato pathogen Pseudocercospora fuligena.</title>
        <authorList>
            <person name="Zaccaron A."/>
        </authorList>
    </citation>
    <scope>NUCLEOTIDE SEQUENCE</scope>
    <source>
        <strain evidence="12">PF001</strain>
    </source>
</reference>
<feature type="domain" description="Helicase C-terminal" evidence="11">
    <location>
        <begin position="1301"/>
        <end position="1462"/>
    </location>
</feature>
<dbReference type="Pfam" id="PF13639">
    <property type="entry name" value="zf-RING_2"/>
    <property type="match status" value="1"/>
</dbReference>
<proteinExistence type="predicted"/>
<feature type="region of interest" description="Disordered" evidence="8">
    <location>
        <begin position="1437"/>
        <end position="1457"/>
    </location>
</feature>
<dbReference type="InterPro" id="IPR059033">
    <property type="entry name" value="C144_05_dom"/>
</dbReference>
<dbReference type="GO" id="GO:0061630">
    <property type="term" value="F:ubiquitin protein ligase activity"/>
    <property type="evidence" value="ECO:0007669"/>
    <property type="project" value="TreeGrafter"/>
</dbReference>
<gene>
    <name evidence="12" type="ORF">HII31_02673</name>
</gene>
<evidence type="ECO:0000256" key="6">
    <source>
        <dbReference type="ARBA" id="ARBA00022840"/>
    </source>
</evidence>
<evidence type="ECO:0000256" key="4">
    <source>
        <dbReference type="ARBA" id="ARBA00022801"/>
    </source>
</evidence>
<dbReference type="PROSITE" id="PS51194">
    <property type="entry name" value="HELICASE_CTER"/>
    <property type="match status" value="1"/>
</dbReference>
<dbReference type="GO" id="GO:0000209">
    <property type="term" value="P:protein polyubiquitination"/>
    <property type="evidence" value="ECO:0007669"/>
    <property type="project" value="TreeGrafter"/>
</dbReference>
<feature type="domain" description="RING-type" evidence="9">
    <location>
        <begin position="1192"/>
        <end position="1230"/>
    </location>
</feature>
<keyword evidence="12" id="KW-0347">Helicase</keyword>
<evidence type="ECO:0000259" key="11">
    <source>
        <dbReference type="PROSITE" id="PS51194"/>
    </source>
</evidence>
<dbReference type="InterPro" id="IPR013083">
    <property type="entry name" value="Znf_RING/FYVE/PHD"/>
</dbReference>
<accession>A0A8H6VMT1</accession>
<evidence type="ECO:0000259" key="10">
    <source>
        <dbReference type="PROSITE" id="PS51192"/>
    </source>
</evidence>
<dbReference type="Proteomes" id="UP000660729">
    <property type="component" value="Unassembled WGS sequence"/>
</dbReference>
<dbReference type="EMBL" id="JABCIY010000032">
    <property type="protein sequence ID" value="KAF7196047.1"/>
    <property type="molecule type" value="Genomic_DNA"/>
</dbReference>
<dbReference type="GO" id="GO:0016787">
    <property type="term" value="F:hydrolase activity"/>
    <property type="evidence" value="ECO:0007669"/>
    <property type="project" value="UniProtKB-KW"/>
</dbReference>
<dbReference type="OrthoDB" id="5330228at2759"/>
<dbReference type="InterPro" id="IPR049730">
    <property type="entry name" value="SNF2/RAD54-like_C"/>
</dbReference>
<keyword evidence="5" id="KW-0862">Zinc</keyword>
<feature type="region of interest" description="Disordered" evidence="8">
    <location>
        <begin position="786"/>
        <end position="810"/>
    </location>
</feature>
<dbReference type="Pfam" id="PF26021">
    <property type="entry name" value="Ferritin_C144_05"/>
    <property type="match status" value="1"/>
</dbReference>
<dbReference type="InterPro" id="IPR001841">
    <property type="entry name" value="Znf_RING"/>
</dbReference>
<comment type="caution">
    <text evidence="12">The sequence shown here is derived from an EMBL/GenBank/DDBJ whole genome shotgun (WGS) entry which is preliminary data.</text>
</comment>
<feature type="region of interest" description="Disordered" evidence="8">
    <location>
        <begin position="74"/>
        <end position="99"/>
    </location>
</feature>
<feature type="region of interest" description="Disordered" evidence="8">
    <location>
        <begin position="1252"/>
        <end position="1273"/>
    </location>
</feature>
<evidence type="ECO:0000256" key="8">
    <source>
        <dbReference type="SAM" id="MobiDB-lite"/>
    </source>
</evidence>
<dbReference type="InterPro" id="IPR038718">
    <property type="entry name" value="SNF2-like_sf"/>
</dbReference>
<dbReference type="InterPro" id="IPR000330">
    <property type="entry name" value="SNF2_N"/>
</dbReference>
<dbReference type="Gene3D" id="3.30.40.10">
    <property type="entry name" value="Zinc/RING finger domain, C3HC4 (zinc finger)"/>
    <property type="match status" value="1"/>
</dbReference>
<dbReference type="InterPro" id="IPR052583">
    <property type="entry name" value="ATP-helicase/E3_Ub-Ligase"/>
</dbReference>
<dbReference type="PROSITE" id="PS51192">
    <property type="entry name" value="HELICASE_ATP_BIND_1"/>
    <property type="match status" value="1"/>
</dbReference>
<evidence type="ECO:0000256" key="3">
    <source>
        <dbReference type="ARBA" id="ARBA00022771"/>
    </source>
</evidence>
<dbReference type="PANTHER" id="PTHR45865:SF1">
    <property type="entry name" value="E3 UBIQUITIN-PROTEIN LIGASE SHPRH"/>
    <property type="match status" value="1"/>
</dbReference>
<feature type="compositionally biased region" description="Basic and acidic residues" evidence="8">
    <location>
        <begin position="1438"/>
        <end position="1449"/>
    </location>
</feature>
<keyword evidence="6" id="KW-0067">ATP-binding</keyword>
<dbReference type="GO" id="GO:0008270">
    <property type="term" value="F:zinc ion binding"/>
    <property type="evidence" value="ECO:0007669"/>
    <property type="project" value="UniProtKB-KW"/>
</dbReference>
<dbReference type="InterPro" id="IPR001650">
    <property type="entry name" value="Helicase_C-like"/>
</dbReference>
<dbReference type="Gene3D" id="3.40.50.300">
    <property type="entry name" value="P-loop containing nucleotide triphosphate hydrolases"/>
    <property type="match status" value="1"/>
</dbReference>
<sequence>RFISRSLHPVVRWIIVGEVEFGHIVRAVDRTPTMAPRREHIVTTVFSTQVKSHDQRSILVEAGGFTPTRWFLEHGAQPDKDQEDDEPPKKRRRVQQVDAPTPVAEEIPLFEVTIDLHFPESINSKSASPSAVLGDVDFEGMPSLPVAPYAIETDQAGTRLKLSLPQGRKPVLLIECGKVPEKVLASFRSIALPGQLRATTSRQQDRPASLISCSLTRSIGPTLTVVRLHASLKWRSGLSAFPAGAPVGGARVYPDYQTLLDAYPDAEREAFDHSQAFTPQDFYESVHAPSKDADTPDHLYRDILESDLYPFQKRAVTWMLNRESVGPSRDASPFTDAGMEDKEDLMPDTRFFHRVMDAGGRECWVNHLQGIVTRKPPQDGAARLSGGLLAEEMGLGKTVELMALVALNTRPRMSPGMVFDRTSDTKVSPSKATLIVTPNSLTQQWKSELERHAPDLQVFHYEGISTSQGKKKDRPEATAIRELCEDYDVVITTYQVLGREIHFAEDPPDRAMRHARKHERKRSPLVQIEWWRVVLDEAQMVESGVTAAARVACRLSRVHSWAVSGTPLRKDVQDLLGLLIFLRYEPFASNGKLWSHLITNHRHHFRKIFGEIALRHTKAQIRNELQLPPQKRVVVTVPFSVIEQQNYTELFDQMCEEVGLSKSGEPVRDDWDPSDPRTTEAMRSWLVRLRQTCLHPQVGGKNRRALGRGTNPLRTVAQVLELMIEQNETSLRTEERNLAVSSLQRAHILGNNQEDQNRSRQALEIYKAVLSDSESLVEGARSRLAAAKAADPGASSDTEGEDSATESTPLTGRLKSNLRTALQVQHQAAFYAATSYYQIKSNESLTKADSDEFKQLEAKEVELYENAKLMRKELMQEIFRKAESFMRRLKDLDAGKEKKFTQLPKVKDLPSTGGIESRRIVEKSDELFDVIREQVAVLKDWRAKMADFLIKPLVDTDDGLAEITGDEYEDSTKQQDELYVYFDAFKAVQADLNALITNESTPLIDHEVKEAVKRAKWVLNPDLPEDQKPEGVHAPQLTLDLYTIRNKLRSRRNVVGSIRSLIQEARSLEVTSQFGGGSRLVSEGALVQGHIDALQAVFSAYTKALAGLDKELELFRATQNHRVEFYKQLQDLSDSVAPYKDELDINLDQAALGIAMHKEEQSSSKLQQLQMKERFLLNLREEDSGQSGPRTCIICISTFERGVLTICGHTFCKECLQQWFHQKRTCPTCKRKLGAHDLHDITFKPQEIRLQEESAEASSSQSPGNTATPSTKSIYSDVDSRLMDEIKSIDLPTSYGTKIDTLGRHLHWIRDNDPGAKSIIFSQYREFLDVLGGALRDFKIGFARLGRSGAVEKFRNDASIDCLLLDAKTDSSGLTLVNATHVFVCEPLIQTAVELQAIARVHRIGQTRPTTVWMYLINDTVEEAIYETSVARRLAHVQSREQSQRENQKSRSATPAPLQETAIDAANSEELQSAPLTKLLVAGKSGGEVVANDDLWQCLFGKAQKLQHSAAAQQEIGRHLRAEAAEARAGAQEPMEEPGSNEIVRRALQVVRRHE</sequence>
<dbReference type="PROSITE" id="PS00518">
    <property type="entry name" value="ZF_RING_1"/>
    <property type="match status" value="1"/>
</dbReference>
<feature type="non-terminal residue" evidence="12">
    <location>
        <position position="1"/>
    </location>
</feature>
<evidence type="ECO:0000259" key="9">
    <source>
        <dbReference type="PROSITE" id="PS50089"/>
    </source>
</evidence>
<feature type="domain" description="Helicase ATP-binding" evidence="10">
    <location>
        <begin position="378"/>
        <end position="585"/>
    </location>
</feature>
<evidence type="ECO:0000256" key="2">
    <source>
        <dbReference type="ARBA" id="ARBA00022741"/>
    </source>
</evidence>
<dbReference type="CDD" id="cd18793">
    <property type="entry name" value="SF2_C_SNF"/>
    <property type="match status" value="1"/>
</dbReference>